<evidence type="ECO:0000256" key="9">
    <source>
        <dbReference type="ARBA" id="ARBA00022857"/>
    </source>
</evidence>
<dbReference type="Proteomes" id="UP000318422">
    <property type="component" value="Unassembled WGS sequence"/>
</dbReference>
<evidence type="ECO:0000256" key="10">
    <source>
        <dbReference type="ARBA" id="ARBA00023002"/>
    </source>
</evidence>
<evidence type="ECO:0000256" key="4">
    <source>
        <dbReference type="ARBA" id="ARBA00013223"/>
    </source>
</evidence>
<reference evidence="13 14" key="1">
    <citation type="submission" date="2019-06" db="EMBL/GenBank/DDBJ databases">
        <title>Whole genome shotgun sequence of Zoogloea ramigera NBRC 15342.</title>
        <authorList>
            <person name="Hosoyama A."/>
            <person name="Uohara A."/>
            <person name="Ohji S."/>
            <person name="Ichikawa N."/>
        </authorList>
    </citation>
    <scope>NUCLEOTIDE SEQUENCE [LARGE SCALE GENOMIC DNA]</scope>
    <source>
        <strain evidence="13 14">NBRC 15342</strain>
    </source>
</reference>
<dbReference type="InterPro" id="IPR008333">
    <property type="entry name" value="Cbr1-like_FAD-bd_dom"/>
</dbReference>
<evidence type="ECO:0000256" key="5">
    <source>
        <dbReference type="ARBA" id="ARBA00013903"/>
    </source>
</evidence>
<evidence type="ECO:0000256" key="8">
    <source>
        <dbReference type="ARBA" id="ARBA00022827"/>
    </source>
</evidence>
<dbReference type="PANTHER" id="PTHR47878">
    <property type="entry name" value="OXIDOREDUCTASE FAD/NAD(P)-BINDING DOMAIN PROTEIN"/>
    <property type="match status" value="1"/>
</dbReference>
<keyword evidence="8" id="KW-0274">FAD</keyword>
<comment type="cofactor">
    <cofactor evidence="1">
        <name>FAD</name>
        <dbReference type="ChEBI" id="CHEBI:57692"/>
    </cofactor>
</comment>
<evidence type="ECO:0000256" key="2">
    <source>
        <dbReference type="ARBA" id="ARBA00008312"/>
    </source>
</evidence>
<dbReference type="GO" id="GO:0034599">
    <property type="term" value="P:cellular response to oxidative stress"/>
    <property type="evidence" value="ECO:0007669"/>
    <property type="project" value="TreeGrafter"/>
</dbReference>
<dbReference type="InterPro" id="IPR039261">
    <property type="entry name" value="FNR_nucleotide-bd"/>
</dbReference>
<dbReference type="Pfam" id="PF00970">
    <property type="entry name" value="FAD_binding_6"/>
    <property type="match status" value="1"/>
</dbReference>
<dbReference type="SUPFAM" id="SSF63380">
    <property type="entry name" value="Riboflavin synthase domain-like"/>
    <property type="match status" value="1"/>
</dbReference>
<dbReference type="SUPFAM" id="SSF52343">
    <property type="entry name" value="Ferredoxin reductase-like, C-terminal NADP-linked domain"/>
    <property type="match status" value="1"/>
</dbReference>
<proteinExistence type="inferred from homology"/>
<evidence type="ECO:0000256" key="7">
    <source>
        <dbReference type="ARBA" id="ARBA00022741"/>
    </source>
</evidence>
<sequence>MDLLPPYNRAIKFILQGPTMSKLSTQTVIDVRHWNDSLFSFKVTRDAGLRFENGQFVMIGLEVEGRPLTRAYSIASPNYEEHLEFFSIKVPDGPLTSRLQHLQPGDPIVVSKKPTGTLVLHDLLPGRNLYLFSTGTGLAPFMSVIQDPETYERFEKVVLLHGVRYVSELAYSAFIEEALPQNEFFGEQVREQLIYYPTVTREPFRNQGRVTDLVESGKLFEDIGLPPLDPAVDRAMICGSPAMLDDCCRMLDARGFKISPHIGAPGDYVIERAFVEK</sequence>
<dbReference type="FunFam" id="2.40.30.10:FF:000018">
    <property type="entry name" value="Ferredoxin--NADP(+) reductase"/>
    <property type="match status" value="1"/>
</dbReference>
<accession>A0A4Y4CRC1</accession>
<feature type="domain" description="FAD-binding FR-type" evidence="12">
    <location>
        <begin position="21"/>
        <end position="121"/>
    </location>
</feature>
<gene>
    <name evidence="13" type="primary">fpr_2</name>
    <name evidence="13" type="ORF">ZRA01_09090</name>
</gene>
<comment type="subunit">
    <text evidence="3">Monomer.</text>
</comment>
<evidence type="ECO:0000256" key="1">
    <source>
        <dbReference type="ARBA" id="ARBA00001974"/>
    </source>
</evidence>
<dbReference type="InterPro" id="IPR001433">
    <property type="entry name" value="OxRdtase_FAD/NAD-bd"/>
</dbReference>
<keyword evidence="10" id="KW-0560">Oxidoreductase</keyword>
<name>A0A4Y4CRC1_ZOORA</name>
<dbReference type="FunFam" id="3.40.50.80:FF:000002">
    <property type="entry name" value="Ferredoxin--NADP reductase"/>
    <property type="match status" value="1"/>
</dbReference>
<keyword evidence="7" id="KW-0547">Nucleotide-binding</keyword>
<keyword evidence="6" id="KW-0285">Flavoprotein</keyword>
<dbReference type="Gene3D" id="2.40.30.10">
    <property type="entry name" value="Translation factors"/>
    <property type="match status" value="1"/>
</dbReference>
<dbReference type="EMBL" id="BJNV01000010">
    <property type="protein sequence ID" value="GEC94836.1"/>
    <property type="molecule type" value="Genomic_DNA"/>
</dbReference>
<dbReference type="InterPro" id="IPR017938">
    <property type="entry name" value="Riboflavin_synthase-like_b-brl"/>
</dbReference>
<dbReference type="InterPro" id="IPR051930">
    <property type="entry name" value="FNR_type-1"/>
</dbReference>
<evidence type="ECO:0000256" key="11">
    <source>
        <dbReference type="ARBA" id="ARBA00047776"/>
    </source>
</evidence>
<dbReference type="PROSITE" id="PS51384">
    <property type="entry name" value="FAD_FR"/>
    <property type="match status" value="1"/>
</dbReference>
<comment type="catalytic activity">
    <reaction evidence="11">
        <text>2 reduced [2Fe-2S]-[ferredoxin] + NADP(+) + H(+) = 2 oxidized [2Fe-2S]-[ferredoxin] + NADPH</text>
        <dbReference type="Rhea" id="RHEA:20125"/>
        <dbReference type="Rhea" id="RHEA-COMP:10000"/>
        <dbReference type="Rhea" id="RHEA-COMP:10001"/>
        <dbReference type="ChEBI" id="CHEBI:15378"/>
        <dbReference type="ChEBI" id="CHEBI:33737"/>
        <dbReference type="ChEBI" id="CHEBI:33738"/>
        <dbReference type="ChEBI" id="CHEBI:57783"/>
        <dbReference type="ChEBI" id="CHEBI:58349"/>
        <dbReference type="EC" id="1.18.1.2"/>
    </reaction>
</comment>
<dbReference type="CDD" id="cd06195">
    <property type="entry name" value="FNR1"/>
    <property type="match status" value="1"/>
</dbReference>
<dbReference type="GO" id="GO:0042167">
    <property type="term" value="P:heme catabolic process"/>
    <property type="evidence" value="ECO:0007669"/>
    <property type="project" value="TreeGrafter"/>
</dbReference>
<dbReference type="AlphaFoldDB" id="A0A4Y4CRC1"/>
<dbReference type="Gene3D" id="3.40.50.80">
    <property type="entry name" value="Nucleotide-binding domain of ferredoxin-NADP reductase (FNR) module"/>
    <property type="match status" value="1"/>
</dbReference>
<dbReference type="InterPro" id="IPR033892">
    <property type="entry name" value="FNR_bac"/>
</dbReference>
<dbReference type="EC" id="1.18.1.2" evidence="4"/>
<dbReference type="InterPro" id="IPR001709">
    <property type="entry name" value="Flavoprot_Pyr_Nucl_cyt_Rdtase"/>
</dbReference>
<keyword evidence="9" id="KW-0521">NADP</keyword>
<dbReference type="Pfam" id="PF00175">
    <property type="entry name" value="NAD_binding_1"/>
    <property type="match status" value="1"/>
</dbReference>
<evidence type="ECO:0000313" key="14">
    <source>
        <dbReference type="Proteomes" id="UP000318422"/>
    </source>
</evidence>
<organism evidence="13 14">
    <name type="scientific">Zoogloea ramigera</name>
    <dbReference type="NCBI Taxonomy" id="350"/>
    <lineage>
        <taxon>Bacteria</taxon>
        <taxon>Pseudomonadati</taxon>
        <taxon>Pseudomonadota</taxon>
        <taxon>Betaproteobacteria</taxon>
        <taxon>Rhodocyclales</taxon>
        <taxon>Zoogloeaceae</taxon>
        <taxon>Zoogloea</taxon>
    </lineage>
</organism>
<comment type="similarity">
    <text evidence="2">Belongs to the ferredoxin--NADP reductase type 1 family.</text>
</comment>
<evidence type="ECO:0000259" key="12">
    <source>
        <dbReference type="PROSITE" id="PS51384"/>
    </source>
</evidence>
<evidence type="ECO:0000313" key="13">
    <source>
        <dbReference type="EMBL" id="GEC94836.1"/>
    </source>
</evidence>
<dbReference type="GO" id="GO:0000166">
    <property type="term" value="F:nucleotide binding"/>
    <property type="evidence" value="ECO:0007669"/>
    <property type="project" value="UniProtKB-KW"/>
</dbReference>
<keyword evidence="14" id="KW-1185">Reference proteome</keyword>
<comment type="caution">
    <text evidence="13">The sequence shown here is derived from an EMBL/GenBank/DDBJ whole genome shotgun (WGS) entry which is preliminary data.</text>
</comment>
<dbReference type="GO" id="GO:0004324">
    <property type="term" value="F:ferredoxin-NADP+ reductase activity"/>
    <property type="evidence" value="ECO:0007669"/>
    <property type="project" value="UniProtKB-EC"/>
</dbReference>
<dbReference type="InterPro" id="IPR017927">
    <property type="entry name" value="FAD-bd_FR_type"/>
</dbReference>
<evidence type="ECO:0000256" key="6">
    <source>
        <dbReference type="ARBA" id="ARBA00022630"/>
    </source>
</evidence>
<evidence type="ECO:0000256" key="3">
    <source>
        <dbReference type="ARBA" id="ARBA00011245"/>
    </source>
</evidence>
<dbReference type="PANTHER" id="PTHR47878:SF1">
    <property type="entry name" value="FLAVODOXIN_FERREDOXIN--NADP REDUCTASE"/>
    <property type="match status" value="1"/>
</dbReference>
<dbReference type="PRINTS" id="PR00371">
    <property type="entry name" value="FPNCR"/>
</dbReference>
<protein>
    <recommendedName>
        <fullName evidence="5">Ferredoxin--NADP reductase</fullName>
        <ecNumber evidence="4">1.18.1.2</ecNumber>
    </recommendedName>
</protein>